<feature type="signal peptide" evidence="1">
    <location>
        <begin position="1"/>
        <end position="21"/>
    </location>
</feature>
<evidence type="ECO:0000313" key="2">
    <source>
        <dbReference type="EMBL" id="RFU81976.1"/>
    </source>
</evidence>
<feature type="chain" id="PRO_5017445737" evidence="1">
    <location>
        <begin position="22"/>
        <end position="223"/>
    </location>
</feature>
<dbReference type="Proteomes" id="UP000266272">
    <property type="component" value="Unassembled WGS sequence"/>
</dbReference>
<accession>A0A395P0U8</accession>
<dbReference type="AlphaFoldDB" id="A0A395P0U8"/>
<dbReference type="OrthoDB" id="5429831at2759"/>
<comment type="caution">
    <text evidence="2">The sequence shown here is derived from an EMBL/GenBank/DDBJ whole genome shotgun (WGS) entry which is preliminary data.</text>
</comment>
<keyword evidence="3" id="KW-1185">Reference proteome</keyword>
<dbReference type="EMBL" id="PXOA01000013">
    <property type="protein sequence ID" value="RFU81976.1"/>
    <property type="molecule type" value="Genomic_DNA"/>
</dbReference>
<proteinExistence type="predicted"/>
<keyword evidence="1" id="KW-0732">Signal</keyword>
<organism evidence="2 3">
    <name type="scientific">Trichoderma arundinaceum</name>
    <dbReference type="NCBI Taxonomy" id="490622"/>
    <lineage>
        <taxon>Eukaryota</taxon>
        <taxon>Fungi</taxon>
        <taxon>Dikarya</taxon>
        <taxon>Ascomycota</taxon>
        <taxon>Pezizomycotina</taxon>
        <taxon>Sordariomycetes</taxon>
        <taxon>Hypocreomycetidae</taxon>
        <taxon>Hypocreales</taxon>
        <taxon>Hypocreaceae</taxon>
        <taxon>Trichoderma</taxon>
    </lineage>
</organism>
<reference evidence="2 3" key="1">
    <citation type="journal article" date="2018" name="PLoS Pathog.">
        <title>Evolution of structural diversity of trichothecenes, a family of toxins produced by plant pathogenic and entomopathogenic fungi.</title>
        <authorList>
            <person name="Proctor R.H."/>
            <person name="McCormick S.P."/>
            <person name="Kim H.S."/>
            <person name="Cardoza R.E."/>
            <person name="Stanley A.M."/>
            <person name="Lindo L."/>
            <person name="Kelly A."/>
            <person name="Brown D.W."/>
            <person name="Lee T."/>
            <person name="Vaughan M.M."/>
            <person name="Alexander N.J."/>
            <person name="Busman M."/>
            <person name="Gutierrez S."/>
        </authorList>
    </citation>
    <scope>NUCLEOTIDE SEQUENCE [LARGE SCALE GENOMIC DNA]</scope>
    <source>
        <strain evidence="2 3">IBT 40837</strain>
    </source>
</reference>
<sequence>MRYSPRNLLSLGVFLPLLVSATNWEEPPDPNYPVYTGNIGVYNLHGCYFRFQNPRNGQTPIDARVTQLDWPTTPDDVSRTLNDFGNANEQNVQLFLKGLGALGYANYITGCVIPQYGLNLDTTIVSIILPPGVEKLEQVDANYETLDGTNRGVQGIFGIRTKQPLVASDWAYTTGAQLKQAIAQWRQWKPLATIQNPDTVTFVNSIRSDGSPILLRLKIVEAE</sequence>
<evidence type="ECO:0000256" key="1">
    <source>
        <dbReference type="SAM" id="SignalP"/>
    </source>
</evidence>
<name>A0A395P0U8_TRIAR</name>
<protein>
    <submittedName>
        <fullName evidence="2">Uncharacterized protein</fullName>
    </submittedName>
</protein>
<evidence type="ECO:0000313" key="3">
    <source>
        <dbReference type="Proteomes" id="UP000266272"/>
    </source>
</evidence>
<gene>
    <name evidence="2" type="ORF">TARUN_206</name>
</gene>